<sequence>PQPGLRNFPCGSSSVGQSFLEGRLENASNRGSVYHQKSQSLLSGHVVGPSTSQGSGYNFRSMEMWGWDQNLLNWNFDQINLLQSSWRPSTRKTYKVAWSRWLKWAEKHGINPTNPDGSALARFLADLFLIDKLSYNTILLHKSVIATLCNANSSGILGSHTLVKHVLKSIALKQPVASRPSTWNIDDLLSYLTNRKIDSNNTFITSRHTAALLLLCSGRRIHDLTLFRVDSDHLIISNDYVILWPVFGSKTDSATYRQSGWKLLKNSENVNLDPVYWIHRTIDILKDRRKSATCNNLFMNIRGQAKPASRAVIAGWIRSLLLEANIIATPGSFRSAVASKNWSQDLPIDNILARGNWRAEGTFRKFYKRQVRPAVAKSDSIVNLFDPIN</sequence>
<proteinExistence type="predicted"/>
<dbReference type="GO" id="GO:0015074">
    <property type="term" value="P:DNA integration"/>
    <property type="evidence" value="ECO:0007669"/>
    <property type="project" value="InterPro"/>
</dbReference>
<keyword evidence="4" id="KW-1185">Reference proteome</keyword>
<dbReference type="EMBL" id="CAKXAJ010011814">
    <property type="protein sequence ID" value="CAH2215499.1"/>
    <property type="molecule type" value="Genomic_DNA"/>
</dbReference>
<evidence type="ECO:0000313" key="3">
    <source>
        <dbReference type="EMBL" id="CAH2215499.1"/>
    </source>
</evidence>
<dbReference type="PANTHER" id="PTHR35617">
    <property type="entry name" value="PHAGE_INTEGRASE DOMAIN-CONTAINING PROTEIN"/>
    <property type="match status" value="1"/>
</dbReference>
<dbReference type="PANTHER" id="PTHR35617:SF3">
    <property type="entry name" value="CORE-BINDING (CB) DOMAIN-CONTAINING PROTEIN"/>
    <property type="match status" value="1"/>
</dbReference>
<dbReference type="GO" id="GO:0003677">
    <property type="term" value="F:DNA binding"/>
    <property type="evidence" value="ECO:0007669"/>
    <property type="project" value="UniProtKB-KW"/>
</dbReference>
<dbReference type="InterPro" id="IPR013762">
    <property type="entry name" value="Integrase-like_cat_sf"/>
</dbReference>
<evidence type="ECO:0000313" key="4">
    <source>
        <dbReference type="Proteomes" id="UP000838756"/>
    </source>
</evidence>
<dbReference type="OrthoDB" id="7484669at2759"/>
<evidence type="ECO:0000256" key="1">
    <source>
        <dbReference type="ARBA" id="ARBA00023125"/>
    </source>
</evidence>
<accession>A0A8S4QM09</accession>
<dbReference type="Proteomes" id="UP000838756">
    <property type="component" value="Unassembled WGS sequence"/>
</dbReference>
<feature type="non-terminal residue" evidence="3">
    <location>
        <position position="1"/>
    </location>
</feature>
<keyword evidence="2" id="KW-0233">DNA recombination</keyword>
<evidence type="ECO:0000256" key="2">
    <source>
        <dbReference type="ARBA" id="ARBA00023172"/>
    </source>
</evidence>
<dbReference type="Gene3D" id="1.10.443.10">
    <property type="entry name" value="Intergrase catalytic core"/>
    <property type="match status" value="1"/>
</dbReference>
<comment type="caution">
    <text evidence="3">The sequence shown here is derived from an EMBL/GenBank/DDBJ whole genome shotgun (WGS) entry which is preliminary data.</text>
</comment>
<dbReference type="InterPro" id="IPR011010">
    <property type="entry name" value="DNA_brk_join_enz"/>
</dbReference>
<dbReference type="AlphaFoldDB" id="A0A8S4QM09"/>
<keyword evidence="1" id="KW-0238">DNA-binding</keyword>
<dbReference type="InterPro" id="IPR010998">
    <property type="entry name" value="Integrase_recombinase_N"/>
</dbReference>
<dbReference type="Gene3D" id="1.10.150.130">
    <property type="match status" value="1"/>
</dbReference>
<gene>
    <name evidence="3" type="primary">jg27372</name>
    <name evidence="3" type="ORF">PAEG_LOCUS3633</name>
</gene>
<reference evidence="3" key="1">
    <citation type="submission" date="2022-03" db="EMBL/GenBank/DDBJ databases">
        <authorList>
            <person name="Lindestad O."/>
        </authorList>
    </citation>
    <scope>NUCLEOTIDE SEQUENCE</scope>
</reference>
<dbReference type="GO" id="GO:0006310">
    <property type="term" value="P:DNA recombination"/>
    <property type="evidence" value="ECO:0007669"/>
    <property type="project" value="UniProtKB-KW"/>
</dbReference>
<name>A0A8S4QM09_9NEOP</name>
<dbReference type="SUPFAM" id="SSF56349">
    <property type="entry name" value="DNA breaking-rejoining enzymes"/>
    <property type="match status" value="1"/>
</dbReference>
<protein>
    <submittedName>
        <fullName evidence="3">Jg27372 protein</fullName>
    </submittedName>
</protein>
<organism evidence="3 4">
    <name type="scientific">Pararge aegeria aegeria</name>
    <dbReference type="NCBI Taxonomy" id="348720"/>
    <lineage>
        <taxon>Eukaryota</taxon>
        <taxon>Metazoa</taxon>
        <taxon>Ecdysozoa</taxon>
        <taxon>Arthropoda</taxon>
        <taxon>Hexapoda</taxon>
        <taxon>Insecta</taxon>
        <taxon>Pterygota</taxon>
        <taxon>Neoptera</taxon>
        <taxon>Endopterygota</taxon>
        <taxon>Lepidoptera</taxon>
        <taxon>Glossata</taxon>
        <taxon>Ditrysia</taxon>
        <taxon>Papilionoidea</taxon>
        <taxon>Nymphalidae</taxon>
        <taxon>Satyrinae</taxon>
        <taxon>Satyrini</taxon>
        <taxon>Parargina</taxon>
        <taxon>Pararge</taxon>
    </lineage>
</organism>
<dbReference type="SUPFAM" id="SSF47823">
    <property type="entry name" value="lambda integrase-like, N-terminal domain"/>
    <property type="match status" value="1"/>
</dbReference>